<feature type="non-terminal residue" evidence="2">
    <location>
        <position position="1"/>
    </location>
</feature>
<keyword evidence="3" id="KW-1185">Reference proteome</keyword>
<proteinExistence type="predicted"/>
<dbReference type="EMBL" id="CAJVCH010471660">
    <property type="protein sequence ID" value="CAG7820181.1"/>
    <property type="molecule type" value="Genomic_DNA"/>
</dbReference>
<keyword evidence="1" id="KW-0175">Coiled coil</keyword>
<feature type="coiled-coil region" evidence="1">
    <location>
        <begin position="26"/>
        <end position="53"/>
    </location>
</feature>
<accession>A0A8J2P9S3</accession>
<dbReference type="Proteomes" id="UP000708208">
    <property type="component" value="Unassembled WGS sequence"/>
</dbReference>
<comment type="caution">
    <text evidence="2">The sequence shown here is derived from an EMBL/GenBank/DDBJ whole genome shotgun (WGS) entry which is preliminary data.</text>
</comment>
<evidence type="ECO:0000313" key="3">
    <source>
        <dbReference type="Proteomes" id="UP000708208"/>
    </source>
</evidence>
<name>A0A8J2P9S3_9HEXA</name>
<protein>
    <submittedName>
        <fullName evidence="2">Uncharacterized protein</fullName>
    </submittedName>
</protein>
<evidence type="ECO:0000313" key="2">
    <source>
        <dbReference type="EMBL" id="CAG7820181.1"/>
    </source>
</evidence>
<sequence>IEKLQVQTIEFQEKSEVQERQSKSLAESYDTLLHCKEEENKRLREQIDNLLFKVSIFFCINSIH</sequence>
<dbReference type="AlphaFoldDB" id="A0A8J2P9S3"/>
<reference evidence="2" key="1">
    <citation type="submission" date="2021-06" db="EMBL/GenBank/DDBJ databases">
        <authorList>
            <person name="Hodson N. C."/>
            <person name="Mongue J. A."/>
            <person name="Jaron S. K."/>
        </authorList>
    </citation>
    <scope>NUCLEOTIDE SEQUENCE</scope>
</reference>
<evidence type="ECO:0000256" key="1">
    <source>
        <dbReference type="SAM" id="Coils"/>
    </source>
</evidence>
<organism evidence="2 3">
    <name type="scientific">Allacma fusca</name>
    <dbReference type="NCBI Taxonomy" id="39272"/>
    <lineage>
        <taxon>Eukaryota</taxon>
        <taxon>Metazoa</taxon>
        <taxon>Ecdysozoa</taxon>
        <taxon>Arthropoda</taxon>
        <taxon>Hexapoda</taxon>
        <taxon>Collembola</taxon>
        <taxon>Symphypleona</taxon>
        <taxon>Sminthuridae</taxon>
        <taxon>Allacma</taxon>
    </lineage>
</organism>
<gene>
    <name evidence="2" type="ORF">AFUS01_LOCUS30584</name>
</gene>